<organism evidence="5 6">
    <name type="scientific">Halovivax asiaticus JCM 14624</name>
    <dbReference type="NCBI Taxonomy" id="1227490"/>
    <lineage>
        <taxon>Archaea</taxon>
        <taxon>Methanobacteriati</taxon>
        <taxon>Methanobacteriota</taxon>
        <taxon>Stenosarchaea group</taxon>
        <taxon>Halobacteria</taxon>
        <taxon>Halobacteriales</taxon>
        <taxon>Natrialbaceae</taxon>
        <taxon>Halovivax</taxon>
    </lineage>
</organism>
<evidence type="ECO:0000313" key="6">
    <source>
        <dbReference type="Proteomes" id="UP000011560"/>
    </source>
</evidence>
<keyword evidence="2" id="KW-0813">Transport</keyword>
<dbReference type="PANTHER" id="PTHR42953:SF3">
    <property type="entry name" value="HIGH-AFFINITY ZINC UPTAKE SYSTEM PROTEIN ZNUA"/>
    <property type="match status" value="1"/>
</dbReference>
<evidence type="ECO:0000256" key="3">
    <source>
        <dbReference type="ARBA" id="ARBA00022729"/>
    </source>
</evidence>
<accession>M0BWJ1</accession>
<dbReference type="SUPFAM" id="SSF53807">
    <property type="entry name" value="Helical backbone' metal receptor"/>
    <property type="match status" value="1"/>
</dbReference>
<protein>
    <submittedName>
        <fullName evidence="5">Periplasmic solute binding protein</fullName>
    </submittedName>
</protein>
<dbReference type="AlphaFoldDB" id="M0BWJ1"/>
<sequence>MDRSRRSILSIGAGSVATAVAGCLSEADLQESDGGYAAFYTLQDWADIVGGDHISFETPVDVGDMGHGWSPSSDLITKLGTSRAFVYVDSPAFSWVQDAAEVIERDYDDVTLVNVFEGVDLLKTDHEVTHEDGQHQGTHNDEEEEHDEDEQHQDEEAEHHQNEEGDHHDGNEHDHDGEQAHHDEGSDTHDEHDHGRYDPHAWVDPVRATGMVETIADGLARVEPDHEESFRENAVAYTDRLDDLDQQFRTVVSDTDRPVGVLASHDSFRYLQDRYGFVLHTPTGISPDHSPSQSEIAETIEFVDSNGIETVLYDQFESNRLARTIVENSDATSIEAVSPAAGTTETWTENDWGYVEQMTEINIPALDAALVSRD</sequence>
<dbReference type="RefSeq" id="WP_007696527.1">
    <property type="nucleotide sequence ID" value="NZ_AOIQ01000005.1"/>
</dbReference>
<name>M0BWJ1_9EURY</name>
<dbReference type="InterPro" id="IPR050492">
    <property type="entry name" value="Bact_metal-bind_prot9"/>
</dbReference>
<evidence type="ECO:0000256" key="2">
    <source>
        <dbReference type="ARBA" id="ARBA00022448"/>
    </source>
</evidence>
<feature type="compositionally biased region" description="Basic and acidic residues" evidence="4">
    <location>
        <begin position="129"/>
        <end position="140"/>
    </location>
</feature>
<proteinExistence type="inferred from homology"/>
<dbReference type="STRING" id="1227490.C479_01046"/>
<dbReference type="EMBL" id="AOIQ01000005">
    <property type="protein sequence ID" value="ELZ13994.1"/>
    <property type="molecule type" value="Genomic_DNA"/>
</dbReference>
<reference evidence="5 6" key="1">
    <citation type="journal article" date="2014" name="PLoS Genet.">
        <title>Phylogenetically driven sequencing of extremely halophilic archaea reveals strategies for static and dynamic osmo-response.</title>
        <authorList>
            <person name="Becker E.A."/>
            <person name="Seitzer P.M."/>
            <person name="Tritt A."/>
            <person name="Larsen D."/>
            <person name="Krusor M."/>
            <person name="Yao A.I."/>
            <person name="Wu D."/>
            <person name="Madern D."/>
            <person name="Eisen J.A."/>
            <person name="Darling A.E."/>
            <person name="Facciotti M.T."/>
        </authorList>
    </citation>
    <scope>NUCLEOTIDE SEQUENCE [LARGE SCALE GENOMIC DNA]</scope>
    <source>
        <strain evidence="5 6">JCM 14624</strain>
    </source>
</reference>
<keyword evidence="6" id="KW-1185">Reference proteome</keyword>
<dbReference type="Pfam" id="PF01297">
    <property type="entry name" value="ZnuA"/>
    <property type="match status" value="1"/>
</dbReference>
<feature type="compositionally biased region" description="Basic and acidic residues" evidence="4">
    <location>
        <begin position="157"/>
        <end position="201"/>
    </location>
</feature>
<dbReference type="Proteomes" id="UP000011560">
    <property type="component" value="Unassembled WGS sequence"/>
</dbReference>
<comment type="similarity">
    <text evidence="1">Belongs to the bacterial solute-binding protein 9 family.</text>
</comment>
<comment type="caution">
    <text evidence="5">The sequence shown here is derived from an EMBL/GenBank/DDBJ whole genome shotgun (WGS) entry which is preliminary data.</text>
</comment>
<gene>
    <name evidence="5" type="ORF">C479_01046</name>
</gene>
<dbReference type="GO" id="GO:0030001">
    <property type="term" value="P:metal ion transport"/>
    <property type="evidence" value="ECO:0007669"/>
    <property type="project" value="InterPro"/>
</dbReference>
<dbReference type="PANTHER" id="PTHR42953">
    <property type="entry name" value="HIGH-AFFINITY ZINC UPTAKE SYSTEM PROTEIN ZNUA-RELATED"/>
    <property type="match status" value="1"/>
</dbReference>
<feature type="compositionally biased region" description="Acidic residues" evidence="4">
    <location>
        <begin position="141"/>
        <end position="156"/>
    </location>
</feature>
<evidence type="ECO:0000256" key="1">
    <source>
        <dbReference type="ARBA" id="ARBA00011028"/>
    </source>
</evidence>
<evidence type="ECO:0000256" key="4">
    <source>
        <dbReference type="SAM" id="MobiDB-lite"/>
    </source>
</evidence>
<dbReference type="Gene3D" id="3.40.50.1980">
    <property type="entry name" value="Nitrogenase molybdenum iron protein domain"/>
    <property type="match status" value="3"/>
</dbReference>
<dbReference type="OrthoDB" id="50488at2157"/>
<keyword evidence="3" id="KW-0732">Signal</keyword>
<dbReference type="InterPro" id="IPR006127">
    <property type="entry name" value="ZnuA-like"/>
</dbReference>
<feature type="region of interest" description="Disordered" evidence="4">
    <location>
        <begin position="129"/>
        <end position="201"/>
    </location>
</feature>
<evidence type="ECO:0000313" key="5">
    <source>
        <dbReference type="EMBL" id="ELZ13994.1"/>
    </source>
</evidence>
<dbReference type="GO" id="GO:0046872">
    <property type="term" value="F:metal ion binding"/>
    <property type="evidence" value="ECO:0007669"/>
    <property type="project" value="InterPro"/>
</dbReference>